<evidence type="ECO:0000313" key="2">
    <source>
        <dbReference type="Proteomes" id="UP000266861"/>
    </source>
</evidence>
<organism evidence="1 2">
    <name type="scientific">Diversispora epigaea</name>
    <dbReference type="NCBI Taxonomy" id="1348612"/>
    <lineage>
        <taxon>Eukaryota</taxon>
        <taxon>Fungi</taxon>
        <taxon>Fungi incertae sedis</taxon>
        <taxon>Mucoromycota</taxon>
        <taxon>Glomeromycotina</taxon>
        <taxon>Glomeromycetes</taxon>
        <taxon>Diversisporales</taxon>
        <taxon>Diversisporaceae</taxon>
        <taxon>Diversispora</taxon>
    </lineage>
</organism>
<dbReference type="OrthoDB" id="2426884at2759"/>
<gene>
    <name evidence="1" type="ORF">Glove_43g10</name>
</gene>
<comment type="caution">
    <text evidence="1">The sequence shown here is derived from an EMBL/GenBank/DDBJ whole genome shotgun (WGS) entry which is preliminary data.</text>
</comment>
<protein>
    <submittedName>
        <fullName evidence="1">Uncharacterized protein</fullName>
    </submittedName>
</protein>
<evidence type="ECO:0000313" key="1">
    <source>
        <dbReference type="EMBL" id="RHZ86863.1"/>
    </source>
</evidence>
<proteinExistence type="predicted"/>
<keyword evidence="2" id="KW-1185">Reference proteome</keyword>
<name>A0A397JPN2_9GLOM</name>
<dbReference type="AlphaFoldDB" id="A0A397JPN2"/>
<reference evidence="1 2" key="1">
    <citation type="submission" date="2018-08" db="EMBL/GenBank/DDBJ databases">
        <title>Genome and evolution of the arbuscular mycorrhizal fungus Diversispora epigaea (formerly Glomus versiforme) and its bacterial endosymbionts.</title>
        <authorList>
            <person name="Sun X."/>
            <person name="Fei Z."/>
            <person name="Harrison M."/>
        </authorList>
    </citation>
    <scope>NUCLEOTIDE SEQUENCE [LARGE SCALE GENOMIC DNA]</scope>
    <source>
        <strain evidence="1 2">IT104</strain>
    </source>
</reference>
<accession>A0A397JPN2</accession>
<sequence length="374" mass="43197">MDKKIDKRIYSTFQKFGSNSTREKIYSTWPRRKVNKITLLSTNFDNNGMRRSLSSLDMLHYENDVIRGNRPEKIFSKDANYIGRQNHDDGNLYVGSPKDSKFNIFNEKKKDNEIYVRGIDPLWVGINMINGSSNFQQQQISSKVESGNNASIGIVPFEYCTNREIIQRMQASLGQLFRIGTLESTSWTTKQKKKPCHLVLPDDHCKERFRENDDTSSMYQVSTTGGSDVLQECCNNSLMIVEMIASESDRLRVANSVGSTIFNEHPLENHVTDMLLIKEYGFNHIIIIGERPCGILFLDCYNRAFDFDSITLLLWPLGTYSEEVKNESQSNPWGVTIDKIVFEVEHYLSDEQNTFPITKRHKKKKNKSSKHHYV</sequence>
<dbReference type="Proteomes" id="UP000266861">
    <property type="component" value="Unassembled WGS sequence"/>
</dbReference>
<dbReference type="EMBL" id="PQFF01000041">
    <property type="protein sequence ID" value="RHZ86863.1"/>
    <property type="molecule type" value="Genomic_DNA"/>
</dbReference>